<feature type="domain" description="OmpA-like" evidence="3">
    <location>
        <begin position="157"/>
        <end position="224"/>
    </location>
</feature>
<organism evidence="4 5">
    <name type="scientific">Conchiformibius steedae</name>
    <dbReference type="NCBI Taxonomy" id="153493"/>
    <lineage>
        <taxon>Bacteria</taxon>
        <taxon>Pseudomonadati</taxon>
        <taxon>Pseudomonadota</taxon>
        <taxon>Betaproteobacteria</taxon>
        <taxon>Neisseriales</taxon>
        <taxon>Neisseriaceae</taxon>
        <taxon>Conchiformibius</taxon>
    </lineage>
</organism>
<evidence type="ECO:0000256" key="1">
    <source>
        <dbReference type="SAM" id="MobiDB-lite"/>
    </source>
</evidence>
<evidence type="ECO:0000313" key="4">
    <source>
        <dbReference type="EMBL" id="RRD89613.1"/>
    </source>
</evidence>
<evidence type="ECO:0000256" key="2">
    <source>
        <dbReference type="SAM" id="Phobius"/>
    </source>
</evidence>
<protein>
    <submittedName>
        <fullName evidence="4">OmpA family protein</fullName>
    </submittedName>
</protein>
<dbReference type="Pfam" id="PF00691">
    <property type="entry name" value="OmpA"/>
    <property type="match status" value="1"/>
</dbReference>
<dbReference type="STRING" id="1121352.GCA_000620925_01185"/>
<keyword evidence="2" id="KW-0812">Transmembrane</keyword>
<dbReference type="RefSeq" id="WP_124795522.1">
    <property type="nucleotide sequence ID" value="NZ_RQYC01000013.1"/>
</dbReference>
<dbReference type="Proteomes" id="UP000269923">
    <property type="component" value="Unassembled WGS sequence"/>
</dbReference>
<keyword evidence="5" id="KW-1185">Reference proteome</keyword>
<dbReference type="InterPro" id="IPR036737">
    <property type="entry name" value="OmpA-like_sf"/>
</dbReference>
<reference evidence="4 5" key="1">
    <citation type="submission" date="2018-11" db="EMBL/GenBank/DDBJ databases">
        <title>Genomes From Bacteria Associated with the Canine Oral Cavity: a Test Case for Automated Genome-Based Taxonomic Assignment.</title>
        <authorList>
            <person name="Coil D.A."/>
            <person name="Jospin G."/>
            <person name="Darling A.E."/>
            <person name="Wallis C."/>
            <person name="Davis I.J."/>
            <person name="Harris S."/>
            <person name="Eisen J.A."/>
            <person name="Holcombe L.J."/>
            <person name="O'Flynn C."/>
        </authorList>
    </citation>
    <scope>NUCLEOTIDE SEQUENCE [LARGE SCALE GENOMIC DNA]</scope>
    <source>
        <strain evidence="4 5">COT-280</strain>
    </source>
</reference>
<accession>A0A3P2A7M0</accession>
<dbReference type="SUPFAM" id="SSF103088">
    <property type="entry name" value="OmpA-like"/>
    <property type="match status" value="1"/>
</dbReference>
<sequence length="242" mass="24350">MTTEKHSAKTPAPAEQDNNTRIGLWVGLGTAAAAAAGVLAMAFYTHYQDEKTTVSEPAAAVAASETAPSVIPTSEAQAASIAAATSDEQSKGMTAPSDVETTSAPAASAAAIDPAAAAQAPASAPAASTPAQTILAQENAVHAETKVLAAADSVQFYFAKGKSDMAANTLEALKGIVEGVKNGKKAVIVSHADSETNANLTKERASAVRTVLLAAGVPEGSIEIREPAASGEDSRRVDVVLQ</sequence>
<keyword evidence="2" id="KW-0472">Membrane</keyword>
<dbReference type="AlphaFoldDB" id="A0A3P2A7M0"/>
<dbReference type="InterPro" id="IPR006665">
    <property type="entry name" value="OmpA-like"/>
</dbReference>
<comment type="caution">
    <text evidence="4">The sequence shown here is derived from an EMBL/GenBank/DDBJ whole genome shotgun (WGS) entry which is preliminary data.</text>
</comment>
<dbReference type="OrthoDB" id="8526920at2"/>
<evidence type="ECO:0000259" key="3">
    <source>
        <dbReference type="Pfam" id="PF00691"/>
    </source>
</evidence>
<dbReference type="EMBL" id="RQYC01000013">
    <property type="protein sequence ID" value="RRD89613.1"/>
    <property type="molecule type" value="Genomic_DNA"/>
</dbReference>
<keyword evidence="2" id="KW-1133">Transmembrane helix</keyword>
<feature type="region of interest" description="Disordered" evidence="1">
    <location>
        <begin position="65"/>
        <end position="107"/>
    </location>
</feature>
<feature type="transmembrane region" description="Helical" evidence="2">
    <location>
        <begin position="22"/>
        <end position="44"/>
    </location>
</feature>
<gene>
    <name evidence="4" type="ORF">EII21_08280</name>
</gene>
<dbReference type="Gene3D" id="3.30.1330.60">
    <property type="entry name" value="OmpA-like domain"/>
    <property type="match status" value="1"/>
</dbReference>
<proteinExistence type="predicted"/>
<feature type="compositionally biased region" description="Low complexity" evidence="1">
    <location>
        <begin position="65"/>
        <end position="84"/>
    </location>
</feature>
<name>A0A3P2A7M0_9NEIS</name>
<evidence type="ECO:0000313" key="5">
    <source>
        <dbReference type="Proteomes" id="UP000269923"/>
    </source>
</evidence>